<reference evidence="1 2" key="1">
    <citation type="submission" date="2024-09" db="EMBL/GenBank/DDBJ databases">
        <authorList>
            <person name="Sun Q."/>
            <person name="Mori K."/>
        </authorList>
    </citation>
    <scope>NUCLEOTIDE SEQUENCE [LARGE SCALE GENOMIC DNA]</scope>
    <source>
        <strain evidence="1 2">NCAIM B.02529</strain>
    </source>
</reference>
<organism evidence="1 2">
    <name type="scientific">Pontibacillus salicampi</name>
    <dbReference type="NCBI Taxonomy" id="1449801"/>
    <lineage>
        <taxon>Bacteria</taxon>
        <taxon>Bacillati</taxon>
        <taxon>Bacillota</taxon>
        <taxon>Bacilli</taxon>
        <taxon>Bacillales</taxon>
        <taxon>Bacillaceae</taxon>
        <taxon>Pontibacillus</taxon>
    </lineage>
</organism>
<accession>A0ABV6LIB0</accession>
<sequence>MGIYSTYKHYHYKEQMLSLEQQKIDLERRRVETEEKKQQSQA</sequence>
<dbReference type="EMBL" id="JBHLTP010000002">
    <property type="protein sequence ID" value="MFC0522140.1"/>
    <property type="molecule type" value="Genomic_DNA"/>
</dbReference>
<evidence type="ECO:0000313" key="2">
    <source>
        <dbReference type="Proteomes" id="UP001589836"/>
    </source>
</evidence>
<evidence type="ECO:0000313" key="1">
    <source>
        <dbReference type="EMBL" id="MFC0522140.1"/>
    </source>
</evidence>
<name>A0ABV6LIB0_9BACI</name>
<proteinExistence type="predicted"/>
<keyword evidence="2" id="KW-1185">Reference proteome</keyword>
<gene>
    <name evidence="1" type="ORF">ACFFGV_00865</name>
</gene>
<comment type="caution">
    <text evidence="1">The sequence shown here is derived from an EMBL/GenBank/DDBJ whole genome shotgun (WGS) entry which is preliminary data.</text>
</comment>
<dbReference type="Proteomes" id="UP001589836">
    <property type="component" value="Unassembled WGS sequence"/>
</dbReference>
<protein>
    <submittedName>
        <fullName evidence="1">Uncharacterized protein</fullName>
    </submittedName>
</protein>
<dbReference type="RefSeq" id="WP_377344649.1">
    <property type="nucleotide sequence ID" value="NZ_JBHLTP010000002.1"/>
</dbReference>